<dbReference type="GO" id="GO:0030435">
    <property type="term" value="P:sporulation resulting in formation of a cellular spore"/>
    <property type="evidence" value="ECO:0007669"/>
    <property type="project" value="InterPro"/>
</dbReference>
<organism evidence="3 4">
    <name type="scientific">Roseburia porci</name>
    <dbReference type="NCBI Taxonomy" id="2605790"/>
    <lineage>
        <taxon>Bacteria</taxon>
        <taxon>Bacillati</taxon>
        <taxon>Bacillota</taxon>
        <taxon>Clostridia</taxon>
        <taxon>Lachnospirales</taxon>
        <taxon>Lachnospiraceae</taxon>
        <taxon>Roseburia</taxon>
    </lineage>
</organism>
<keyword evidence="1" id="KW-0472">Membrane</keyword>
<keyword evidence="1" id="KW-0812">Transmembrane</keyword>
<evidence type="ECO:0000313" key="3">
    <source>
        <dbReference type="EMBL" id="MST74020.1"/>
    </source>
</evidence>
<dbReference type="NCBIfam" id="TIGR02669">
    <property type="entry name" value="SpoIID_LytB"/>
    <property type="match status" value="1"/>
</dbReference>
<protein>
    <submittedName>
        <fullName evidence="3">SpoIID/LytB domain-containing protein</fullName>
    </submittedName>
</protein>
<keyword evidence="4" id="KW-1185">Reference proteome</keyword>
<dbReference type="AlphaFoldDB" id="A0A6L5YNQ7"/>
<dbReference type="RefSeq" id="WP_154428746.1">
    <property type="nucleotide sequence ID" value="NZ_VUNI01000003.1"/>
</dbReference>
<dbReference type="PANTHER" id="PTHR30032:SF4">
    <property type="entry name" value="AMIDASE ENHANCER"/>
    <property type="match status" value="1"/>
</dbReference>
<evidence type="ECO:0000259" key="2">
    <source>
        <dbReference type="Pfam" id="PF08486"/>
    </source>
</evidence>
<dbReference type="InterPro" id="IPR013486">
    <property type="entry name" value="SpoIID/LytB"/>
</dbReference>
<reference evidence="3 4" key="1">
    <citation type="submission" date="2019-08" db="EMBL/GenBank/DDBJ databases">
        <title>In-depth cultivation of the pig gut microbiome towards novel bacterial diversity and tailored functional studies.</title>
        <authorList>
            <person name="Wylensek D."/>
            <person name="Hitch T.C.A."/>
            <person name="Clavel T."/>
        </authorList>
    </citation>
    <scope>NUCLEOTIDE SEQUENCE [LARGE SCALE GENOMIC DNA]</scope>
    <source>
        <strain evidence="3 4">MUC/MUC-530-WT-4D</strain>
    </source>
</reference>
<dbReference type="Proteomes" id="UP000474024">
    <property type="component" value="Unassembled WGS sequence"/>
</dbReference>
<name>A0A6L5YNQ7_9FIRM</name>
<feature type="domain" description="Sporulation stage II protein D amidase enhancer LytB N-terminal" evidence="2">
    <location>
        <begin position="269"/>
        <end position="360"/>
    </location>
</feature>
<feature type="transmembrane region" description="Helical" evidence="1">
    <location>
        <begin position="12"/>
        <end position="33"/>
    </location>
</feature>
<dbReference type="EMBL" id="VUNI01000003">
    <property type="protein sequence ID" value="MST74020.1"/>
    <property type="molecule type" value="Genomic_DNA"/>
</dbReference>
<dbReference type="PROSITE" id="PS51257">
    <property type="entry name" value="PROKAR_LIPOPROTEIN"/>
    <property type="match status" value="1"/>
</dbReference>
<comment type="caution">
    <text evidence="3">The sequence shown here is derived from an EMBL/GenBank/DDBJ whole genome shotgun (WGS) entry which is preliminary data.</text>
</comment>
<evidence type="ECO:0000256" key="1">
    <source>
        <dbReference type="SAM" id="Phobius"/>
    </source>
</evidence>
<proteinExistence type="predicted"/>
<keyword evidence="1" id="KW-1133">Transmembrane helix</keyword>
<accession>A0A6L5YNQ7</accession>
<dbReference type="GO" id="GO:0030288">
    <property type="term" value="C:outer membrane-bounded periplasmic space"/>
    <property type="evidence" value="ECO:0007669"/>
    <property type="project" value="TreeGrafter"/>
</dbReference>
<dbReference type="PANTHER" id="PTHR30032">
    <property type="entry name" value="N-ACETYLMURAMOYL-L-ALANINE AMIDASE-RELATED"/>
    <property type="match status" value="1"/>
</dbReference>
<dbReference type="Pfam" id="PF08486">
    <property type="entry name" value="SpoIID"/>
    <property type="match status" value="1"/>
</dbReference>
<evidence type="ECO:0000313" key="4">
    <source>
        <dbReference type="Proteomes" id="UP000474024"/>
    </source>
</evidence>
<dbReference type="InterPro" id="IPR013693">
    <property type="entry name" value="SpoIID/LytB_N"/>
</dbReference>
<gene>
    <name evidence="3" type="ORF">FYJ75_03070</name>
</gene>
<dbReference type="InterPro" id="IPR051922">
    <property type="entry name" value="Bact_Sporulation_Assoc"/>
</dbReference>
<sequence>MKKKNRPGCIVFIVFITIIACVAITFLIVFRLLPHKTESGVGQTESKKEDGIVQNAYIISTQDDKIQYLYKGQTYQLPGHMDTPFEGIADIEITQDKISHIYTKPDRIEGVLESYTDEQMEVRDYGMLEREAEIPVYISENGTVREGTLTDLIVGSSNVNYVLAYHRIQAILVNEETVAKNIRVVIKNDTAIEYPQLYLKSDSSCQISYENELFRIDGENILDCGKFLDEHGTGKIKIVSEGEGMYICDASGNNISNSYPDTIYCIRTENGIVMVNQLPIEEYVKRVLPSEMPQQFGLEALKAQAVCARTYAYSQLKNDQYAMYGANVDDSTAFQVYNKAGKSEITDQAGNETSGQIAVYQGNPITCYYCSTNPGVTEDYELWQNEEERGNSQGNPEYLQKKYETSENPGDLSDENCFQKFIDSAPDSYDSVSPFYRWTAKLDLKGGADSELGKAQSISILQRSTNGYVLCLKIQYEKGEKTFYEENEIRNILGHMLQNVVLSNGKERTDLTLIPSACFYIASFEDGHYILKGGGFGHGIGLSQYGASAMAGQGMTYEDIMKFYYSGIELMEISKFSD</sequence>